<feature type="modified residue" description="N6-(pyridoxal phosphate)lysine" evidence="2">
    <location>
        <position position="31"/>
    </location>
</feature>
<dbReference type="NCBIfam" id="TIGR00044">
    <property type="entry name" value="YggS family pyridoxal phosphate-dependent enzyme"/>
    <property type="match status" value="1"/>
</dbReference>
<dbReference type="CDD" id="cd06824">
    <property type="entry name" value="PLPDE_III_Yggs_like"/>
    <property type="match status" value="1"/>
</dbReference>
<dbReference type="InterPro" id="IPR029066">
    <property type="entry name" value="PLP-binding_barrel"/>
</dbReference>
<protein>
    <recommendedName>
        <fullName evidence="2">Pyridoxal phosphate homeostasis protein</fullName>
        <shortName evidence="2">PLP homeostasis protein</shortName>
    </recommendedName>
</protein>
<comment type="similarity">
    <text evidence="2 3">Belongs to the pyridoxal phosphate-binding protein YggS/PROSC family.</text>
</comment>
<reference evidence="5 6" key="1">
    <citation type="journal article" date="2021" name="Sci. Rep.">
        <title>The distribution of antibiotic resistance genes in chicken gut microbiota commensals.</title>
        <authorList>
            <person name="Juricova H."/>
            <person name="Matiasovicova J."/>
            <person name="Kubasova T."/>
            <person name="Cejkova D."/>
            <person name="Rychlik I."/>
        </authorList>
    </citation>
    <scope>NUCLEOTIDE SEQUENCE [LARGE SCALE GENOMIC DNA]</scope>
    <source>
        <strain evidence="5 6">An562</strain>
    </source>
</reference>
<dbReference type="EMBL" id="JACJKX010000002">
    <property type="protein sequence ID" value="MBM6928018.1"/>
    <property type="molecule type" value="Genomic_DNA"/>
</dbReference>
<dbReference type="PIRSF" id="PIRSF004848">
    <property type="entry name" value="YBL036c_PLPDEIII"/>
    <property type="match status" value="1"/>
</dbReference>
<evidence type="ECO:0000259" key="4">
    <source>
        <dbReference type="Pfam" id="PF01168"/>
    </source>
</evidence>
<dbReference type="Proteomes" id="UP000777002">
    <property type="component" value="Unassembled WGS sequence"/>
</dbReference>
<keyword evidence="1 2" id="KW-0663">Pyridoxal phosphate</keyword>
<dbReference type="PANTHER" id="PTHR10146:SF14">
    <property type="entry name" value="PYRIDOXAL PHOSPHATE HOMEOSTASIS PROTEIN"/>
    <property type="match status" value="1"/>
</dbReference>
<dbReference type="PROSITE" id="PS01211">
    <property type="entry name" value="UPF0001"/>
    <property type="match status" value="1"/>
</dbReference>
<dbReference type="Pfam" id="PF01168">
    <property type="entry name" value="Ala_racemase_N"/>
    <property type="match status" value="1"/>
</dbReference>
<keyword evidence="6" id="KW-1185">Reference proteome</keyword>
<dbReference type="InterPro" id="IPR011078">
    <property type="entry name" value="PyrdxlP_homeostasis"/>
</dbReference>
<dbReference type="RefSeq" id="WP_205049620.1">
    <property type="nucleotide sequence ID" value="NZ_JACJKX010000002.1"/>
</dbReference>
<evidence type="ECO:0000313" key="5">
    <source>
        <dbReference type="EMBL" id="MBM6928018.1"/>
    </source>
</evidence>
<gene>
    <name evidence="5" type="ORF">H5985_01845</name>
</gene>
<comment type="caution">
    <text evidence="5">The sequence shown here is derived from an EMBL/GenBank/DDBJ whole genome shotgun (WGS) entry which is preliminary data.</text>
</comment>
<dbReference type="SUPFAM" id="SSF51419">
    <property type="entry name" value="PLP-binding barrel"/>
    <property type="match status" value="1"/>
</dbReference>
<evidence type="ECO:0000256" key="2">
    <source>
        <dbReference type="HAMAP-Rule" id="MF_02087"/>
    </source>
</evidence>
<dbReference type="Gene3D" id="3.20.20.10">
    <property type="entry name" value="Alanine racemase"/>
    <property type="match status" value="1"/>
</dbReference>
<proteinExistence type="inferred from homology"/>
<dbReference type="HAMAP" id="MF_02087">
    <property type="entry name" value="PLP_homeostasis"/>
    <property type="match status" value="1"/>
</dbReference>
<feature type="domain" description="Alanine racemase N-terminal" evidence="4">
    <location>
        <begin position="4"/>
        <end position="225"/>
    </location>
</feature>
<dbReference type="PANTHER" id="PTHR10146">
    <property type="entry name" value="PROLINE SYNTHETASE CO-TRANSCRIBED BACTERIAL HOMOLOG PROTEIN"/>
    <property type="match status" value="1"/>
</dbReference>
<evidence type="ECO:0000256" key="1">
    <source>
        <dbReference type="ARBA" id="ARBA00022898"/>
    </source>
</evidence>
<evidence type="ECO:0000256" key="3">
    <source>
        <dbReference type="RuleBase" id="RU004514"/>
    </source>
</evidence>
<accession>A0ABS2GQB0</accession>
<sequence>MSSISDNIARIRENIFKAAHGREVKLLAVSKTFPCGAIAEAIKAGQLCFGENYAQEAVEKVDFFHLNSPTVPLEWHFIGPLQSNKTRMVAEHFQWVQSVDRFKIARRLNDQRPLDLPPLNILVEVNIDEEDSKSGVSVNELEDLLPELMTLPRLRLRGLMCIPKAQASELAKRKTFAKMKTLFDRFNNQGFKLDTLSMGMSADYVWAIEEGATLVRVGSSIFGQRNYSSKI</sequence>
<evidence type="ECO:0000313" key="6">
    <source>
        <dbReference type="Proteomes" id="UP000777002"/>
    </source>
</evidence>
<dbReference type="InterPro" id="IPR001608">
    <property type="entry name" value="Ala_racemase_N"/>
</dbReference>
<name>A0ABS2GQB0_9BURK</name>
<comment type="function">
    <text evidence="2">Pyridoxal 5'-phosphate (PLP)-binding protein, which is involved in PLP homeostasis.</text>
</comment>
<organism evidence="5 6">
    <name type="scientific">Parasutterella secunda</name>
    <dbReference type="NCBI Taxonomy" id="626947"/>
    <lineage>
        <taxon>Bacteria</taxon>
        <taxon>Pseudomonadati</taxon>
        <taxon>Pseudomonadota</taxon>
        <taxon>Betaproteobacteria</taxon>
        <taxon>Burkholderiales</taxon>
        <taxon>Sutterellaceae</taxon>
        <taxon>Parasutterella</taxon>
    </lineage>
</organism>